<dbReference type="HOGENOM" id="CLU_3005605_0_0_0"/>
<gene>
    <name evidence="1" type="ORF">NIDE3416</name>
</gene>
<proteinExistence type="predicted"/>
<dbReference type="KEGG" id="nde:NIDE3416"/>
<evidence type="ECO:0000313" key="1">
    <source>
        <dbReference type="EMBL" id="CBK43102.1"/>
    </source>
</evidence>
<accession>D8PIL5</accession>
<organism evidence="1 2">
    <name type="scientific">Nitrospira defluvii</name>
    <dbReference type="NCBI Taxonomy" id="330214"/>
    <lineage>
        <taxon>Bacteria</taxon>
        <taxon>Pseudomonadati</taxon>
        <taxon>Nitrospirota</taxon>
        <taxon>Nitrospiria</taxon>
        <taxon>Nitrospirales</taxon>
        <taxon>Nitrospiraceae</taxon>
        <taxon>Nitrospira</taxon>
    </lineage>
</organism>
<dbReference type="Proteomes" id="UP000001660">
    <property type="component" value="Chromosome"/>
</dbReference>
<dbReference type="AlphaFoldDB" id="D8PIL5"/>
<keyword evidence="2" id="KW-1185">Reference proteome</keyword>
<dbReference type="EMBL" id="FP929003">
    <property type="protein sequence ID" value="CBK43102.1"/>
    <property type="molecule type" value="Genomic_DNA"/>
</dbReference>
<reference evidence="1 2" key="1">
    <citation type="journal article" date="2010" name="Proc. Natl. Acad. Sci. U.S.A.">
        <title>A Nitrospira metagenome illuminates the physiology and evolution of globally important nitrite-oxidizing bacteria.</title>
        <authorList>
            <person name="Lucker S."/>
            <person name="Wagner M."/>
            <person name="Maixner F."/>
            <person name="Pelletier E."/>
            <person name="Koch H."/>
            <person name="Vacherie B."/>
            <person name="Rattei T."/>
            <person name="Sinninghe Damste J."/>
            <person name="Spieck E."/>
            <person name="Le Paslier D."/>
            <person name="Daims H."/>
        </authorList>
    </citation>
    <scope>NUCLEOTIDE SEQUENCE [LARGE SCALE GENOMIC DNA]</scope>
</reference>
<dbReference type="STRING" id="330214.NIDE3416"/>
<name>D8PIL5_9BACT</name>
<evidence type="ECO:0000313" key="2">
    <source>
        <dbReference type="Proteomes" id="UP000001660"/>
    </source>
</evidence>
<protein>
    <submittedName>
        <fullName evidence="1">Uncharacterized protein</fullName>
    </submittedName>
</protein>
<sequence>MRKAAKPRPVPLARIALAATGTDIGPIVGVVGIPFSASLCPTAATGVRHRLVVVQG</sequence>